<sequence length="145" mass="16442">MRFLFNFLQNLFEFPRQQENEKTKTPEVAHFKASQKLLDPNHLTPGPMQQSCVLPPVTAIKDIDGIDKKLDAPTTPLKPLKKRSSVSLVADLSKCPKINVDDYINKLMTSVDKDGNITDYLTDTAVIEQICVLAMLVLFFFLLKF</sequence>
<keyword evidence="1" id="KW-0472">Membrane</keyword>
<proteinExistence type="predicted"/>
<keyword evidence="2" id="KW-1185">Reference proteome</keyword>
<evidence type="ECO:0000313" key="3">
    <source>
        <dbReference type="WBParaSite" id="PSU_v2.g20376.t1"/>
    </source>
</evidence>
<evidence type="ECO:0000256" key="1">
    <source>
        <dbReference type="SAM" id="Phobius"/>
    </source>
</evidence>
<organism evidence="2 3">
    <name type="scientific">Panagrolaimus superbus</name>
    <dbReference type="NCBI Taxonomy" id="310955"/>
    <lineage>
        <taxon>Eukaryota</taxon>
        <taxon>Metazoa</taxon>
        <taxon>Ecdysozoa</taxon>
        <taxon>Nematoda</taxon>
        <taxon>Chromadorea</taxon>
        <taxon>Rhabditida</taxon>
        <taxon>Tylenchina</taxon>
        <taxon>Panagrolaimomorpha</taxon>
        <taxon>Panagrolaimoidea</taxon>
        <taxon>Panagrolaimidae</taxon>
        <taxon>Panagrolaimus</taxon>
    </lineage>
</organism>
<dbReference type="Proteomes" id="UP000887577">
    <property type="component" value="Unplaced"/>
</dbReference>
<keyword evidence="1" id="KW-0812">Transmembrane</keyword>
<dbReference type="WBParaSite" id="PSU_v2.g20376.t1">
    <property type="protein sequence ID" value="PSU_v2.g20376.t1"/>
    <property type="gene ID" value="PSU_v2.g20376"/>
</dbReference>
<name>A0A914YN49_9BILA</name>
<reference evidence="3" key="1">
    <citation type="submission" date="2022-11" db="UniProtKB">
        <authorList>
            <consortium name="WormBaseParasite"/>
        </authorList>
    </citation>
    <scope>IDENTIFICATION</scope>
</reference>
<accession>A0A914YN49</accession>
<feature type="transmembrane region" description="Helical" evidence="1">
    <location>
        <begin position="125"/>
        <end position="143"/>
    </location>
</feature>
<dbReference type="AlphaFoldDB" id="A0A914YN49"/>
<evidence type="ECO:0000313" key="2">
    <source>
        <dbReference type="Proteomes" id="UP000887577"/>
    </source>
</evidence>
<keyword evidence="1" id="KW-1133">Transmembrane helix</keyword>
<protein>
    <submittedName>
        <fullName evidence="3">Uncharacterized protein</fullName>
    </submittedName>
</protein>